<protein>
    <submittedName>
        <fullName evidence="2">Uncharacterized protein</fullName>
    </submittedName>
</protein>
<organism evidence="2">
    <name type="scientific">Lotharella oceanica</name>
    <dbReference type="NCBI Taxonomy" id="641309"/>
    <lineage>
        <taxon>Eukaryota</taxon>
        <taxon>Sar</taxon>
        <taxon>Rhizaria</taxon>
        <taxon>Cercozoa</taxon>
        <taxon>Chlorarachniophyceae</taxon>
        <taxon>Lotharella</taxon>
    </lineage>
</organism>
<dbReference type="AlphaFoldDB" id="A0A7S2TVJ0"/>
<proteinExistence type="predicted"/>
<name>A0A7S2TVJ0_9EUKA</name>
<evidence type="ECO:0000256" key="1">
    <source>
        <dbReference type="SAM" id="MobiDB-lite"/>
    </source>
</evidence>
<accession>A0A7S2TVJ0</accession>
<dbReference type="EMBL" id="HBHP01023972">
    <property type="protein sequence ID" value="CAD9770931.1"/>
    <property type="molecule type" value="Transcribed_RNA"/>
</dbReference>
<evidence type="ECO:0000313" key="2">
    <source>
        <dbReference type="EMBL" id="CAD9770931.1"/>
    </source>
</evidence>
<sequence>MEVKKQLEKVTRETYQINKTSTETARELARVNGNQAKRIAELELIAYGEPIQSPRRQPRYAQPTLSSKGVLLGKPMNGTIRRQGRPPKTSKDASGFTSLFKLKRAPANASKH</sequence>
<gene>
    <name evidence="2" type="ORF">LSP00402_LOCUS14920</name>
</gene>
<reference evidence="2" key="1">
    <citation type="submission" date="2021-01" db="EMBL/GenBank/DDBJ databases">
        <authorList>
            <person name="Corre E."/>
            <person name="Pelletier E."/>
            <person name="Niang G."/>
            <person name="Scheremetjew M."/>
            <person name="Finn R."/>
            <person name="Kale V."/>
            <person name="Holt S."/>
            <person name="Cochrane G."/>
            <person name="Meng A."/>
            <person name="Brown T."/>
            <person name="Cohen L."/>
        </authorList>
    </citation>
    <scope>NUCLEOTIDE SEQUENCE</scope>
    <source>
        <strain evidence="2">CCMP622</strain>
    </source>
</reference>
<feature type="region of interest" description="Disordered" evidence="1">
    <location>
        <begin position="50"/>
        <end position="112"/>
    </location>
</feature>